<dbReference type="EMBL" id="FO704550">
    <property type="protein sequence ID" value="CDG17178.1"/>
    <property type="molecule type" value="Genomic_DNA"/>
</dbReference>
<evidence type="ECO:0000313" key="1">
    <source>
        <dbReference type="EMBL" id="CDG17178.1"/>
    </source>
</evidence>
<accession>A0A068QQD2</accession>
<evidence type="ECO:0000313" key="2">
    <source>
        <dbReference type="Proteomes" id="UP000032721"/>
    </source>
</evidence>
<dbReference type="AlphaFoldDB" id="A0A068QQD2"/>
<protein>
    <submittedName>
        <fullName evidence="1">Uncharacterized protein</fullName>
    </submittedName>
</protein>
<name>A0A068QQD2_9GAMM</name>
<dbReference type="Proteomes" id="UP000032721">
    <property type="component" value="Chromosome"/>
</dbReference>
<dbReference type="KEGG" id="xdo:XDD1_1479"/>
<dbReference type="STRING" id="351671.XDD1_1479"/>
<organism evidence="1 2">
    <name type="scientific">Xenorhabdus doucetiae</name>
    <dbReference type="NCBI Taxonomy" id="351671"/>
    <lineage>
        <taxon>Bacteria</taxon>
        <taxon>Pseudomonadati</taxon>
        <taxon>Pseudomonadota</taxon>
        <taxon>Gammaproteobacteria</taxon>
        <taxon>Enterobacterales</taxon>
        <taxon>Morganellaceae</taxon>
        <taxon>Xenorhabdus</taxon>
    </lineage>
</organism>
<gene>
    <name evidence="1" type="ORF">XDD1_1479</name>
</gene>
<dbReference type="HOGENOM" id="CLU_3031480_0_0_6"/>
<sequence>MVCYFRIKQKFKIVDHFLTPQNARSKESEKDQQLPEKISPLALRIYLYLPFLTDK</sequence>
<proteinExistence type="predicted"/>
<reference evidence="1 2" key="1">
    <citation type="submission" date="2013-07" db="EMBL/GenBank/DDBJ databases">
        <authorList>
            <person name="Genoscope - CEA"/>
        </authorList>
    </citation>
    <scope>NUCLEOTIDE SEQUENCE [LARGE SCALE GENOMIC DNA]</scope>
    <source>
        <strain evidence="2">FRM16 / DSM 17909</strain>
    </source>
</reference>